<dbReference type="SUPFAM" id="SSF54984">
    <property type="entry name" value="eEF-1beta-like"/>
    <property type="match status" value="1"/>
</dbReference>
<dbReference type="AlphaFoldDB" id="W9C9U7"/>
<dbReference type="InterPro" id="IPR036282">
    <property type="entry name" value="Glutathione-S-Trfase_C_sf"/>
</dbReference>
<dbReference type="InterPro" id="IPR018940">
    <property type="entry name" value="EF-1_beta_acid_region_euk"/>
</dbReference>
<organism evidence="13 14">
    <name type="scientific">Sclerotinia borealis (strain F-4128)</name>
    <dbReference type="NCBI Taxonomy" id="1432307"/>
    <lineage>
        <taxon>Eukaryota</taxon>
        <taxon>Fungi</taxon>
        <taxon>Dikarya</taxon>
        <taxon>Ascomycota</taxon>
        <taxon>Pezizomycotina</taxon>
        <taxon>Leotiomycetes</taxon>
        <taxon>Helotiales</taxon>
        <taxon>Sclerotiniaceae</taxon>
        <taxon>Sclerotinia</taxon>
    </lineage>
</organism>
<feature type="compositionally biased region" description="Acidic residues" evidence="10">
    <location>
        <begin position="98"/>
        <end position="110"/>
    </location>
</feature>
<accession>W9C9U7</accession>
<dbReference type="Pfam" id="PF10587">
    <property type="entry name" value="EF-1_beta_acid"/>
    <property type="match status" value="1"/>
</dbReference>
<dbReference type="OrthoDB" id="331763at2759"/>
<feature type="region of interest" description="Disordered" evidence="10">
    <location>
        <begin position="74"/>
        <end position="110"/>
    </location>
</feature>
<dbReference type="HOGENOM" id="CLU_055678_0_0_1"/>
<dbReference type="InterPro" id="IPR014717">
    <property type="entry name" value="Transl_elong_EF1B/ribsomal_bS6"/>
</dbReference>
<name>W9C9U7_SCLBF</name>
<evidence type="ECO:0000256" key="4">
    <source>
        <dbReference type="ARBA" id="ARBA00017600"/>
    </source>
</evidence>
<comment type="similarity">
    <text evidence="2">Belongs to the membrane magnesium transporter (TC 1.A.67) family.</text>
</comment>
<evidence type="ECO:0000313" key="13">
    <source>
        <dbReference type="EMBL" id="ESZ91644.1"/>
    </source>
</evidence>
<comment type="similarity">
    <text evidence="3">Belongs to the EF-1-beta/EF-1-delta family.</text>
</comment>
<feature type="domain" description="Translation elongation factor EF1B beta/delta subunit guanine nucleotide exchange" evidence="11">
    <location>
        <begin position="145"/>
        <end position="233"/>
    </location>
</feature>
<evidence type="ECO:0000256" key="9">
    <source>
        <dbReference type="ARBA" id="ARBA00023136"/>
    </source>
</evidence>
<reference evidence="13 14" key="1">
    <citation type="journal article" date="2014" name="Genome Announc.">
        <title>Draft genome sequence of Sclerotinia borealis, a psychrophilic plant pathogenic fungus.</title>
        <authorList>
            <person name="Mardanov A.V."/>
            <person name="Beletsky A.V."/>
            <person name="Kadnikov V.V."/>
            <person name="Ignatov A.N."/>
            <person name="Ravin N.V."/>
        </authorList>
    </citation>
    <scope>NUCLEOTIDE SEQUENCE [LARGE SCALE GENOMIC DNA]</scope>
    <source>
        <strain evidence="14">F-4157</strain>
    </source>
</reference>
<evidence type="ECO:0000256" key="7">
    <source>
        <dbReference type="ARBA" id="ARBA00022917"/>
    </source>
</evidence>
<dbReference type="PANTHER" id="PTHR11595">
    <property type="entry name" value="EF-HAND AND COILED-COIL DOMAIN-CONTAINING FAMILY MEMBER"/>
    <property type="match status" value="1"/>
</dbReference>
<dbReference type="InterPro" id="IPR036219">
    <property type="entry name" value="eEF-1beta-like_sf"/>
</dbReference>
<protein>
    <recommendedName>
        <fullName evidence="4">Elongation factor 1-beta</fullName>
    </recommendedName>
</protein>
<dbReference type="InterPro" id="IPR014038">
    <property type="entry name" value="EF1B_bsu/dsu_GNE"/>
</dbReference>
<comment type="subcellular location">
    <subcellularLocation>
        <location evidence="1">Endomembrane system</location>
        <topology evidence="1">Multi-pass membrane protein</topology>
    </subcellularLocation>
</comment>
<keyword evidence="7" id="KW-0648">Protein biosynthesis</keyword>
<dbReference type="Gene3D" id="3.30.70.60">
    <property type="match status" value="1"/>
</dbReference>
<evidence type="ECO:0000256" key="8">
    <source>
        <dbReference type="ARBA" id="ARBA00022989"/>
    </source>
</evidence>
<evidence type="ECO:0000256" key="3">
    <source>
        <dbReference type="ARBA" id="ARBA00007411"/>
    </source>
</evidence>
<dbReference type="GO" id="GO:0003746">
    <property type="term" value="F:translation elongation factor activity"/>
    <property type="evidence" value="ECO:0007669"/>
    <property type="project" value="UniProtKB-KW"/>
</dbReference>
<keyword evidence="8" id="KW-1133">Transmembrane helix</keyword>
<keyword evidence="5" id="KW-0812">Transmembrane</keyword>
<dbReference type="GO" id="GO:0012505">
    <property type="term" value="C:endomembrane system"/>
    <property type="evidence" value="ECO:0007669"/>
    <property type="project" value="UniProtKB-SubCell"/>
</dbReference>
<dbReference type="PANTHER" id="PTHR11595:SF21">
    <property type="entry name" value="ELONGATION FACTOR 1-BETA"/>
    <property type="match status" value="1"/>
</dbReference>
<dbReference type="STRING" id="1432307.W9C9U7"/>
<evidence type="ECO:0000256" key="1">
    <source>
        <dbReference type="ARBA" id="ARBA00004127"/>
    </source>
</evidence>
<dbReference type="FunFam" id="3.30.70.60:FF:000001">
    <property type="entry name" value="Elongation factor 1-beta 1 like"/>
    <property type="match status" value="1"/>
</dbReference>
<evidence type="ECO:0000313" key="14">
    <source>
        <dbReference type="Proteomes" id="UP000019487"/>
    </source>
</evidence>
<dbReference type="GO" id="GO:0005853">
    <property type="term" value="C:eukaryotic translation elongation factor 1 complex"/>
    <property type="evidence" value="ECO:0007669"/>
    <property type="project" value="InterPro"/>
</dbReference>
<dbReference type="CDD" id="cd00292">
    <property type="entry name" value="EF1B"/>
    <property type="match status" value="1"/>
</dbReference>
<dbReference type="InterPro" id="IPR049720">
    <property type="entry name" value="EF1B_bsu/dsu"/>
</dbReference>
<dbReference type="SUPFAM" id="SSF47616">
    <property type="entry name" value="GST C-terminal domain-like"/>
    <property type="match status" value="1"/>
</dbReference>
<feature type="domain" description="Elongation factor 1 beta central acidic region eukaryote" evidence="12">
    <location>
        <begin position="109"/>
        <end position="136"/>
    </location>
</feature>
<dbReference type="SMART" id="SM00888">
    <property type="entry name" value="EF1_GNE"/>
    <property type="match status" value="1"/>
</dbReference>
<dbReference type="EMBL" id="AYSA01000475">
    <property type="protein sequence ID" value="ESZ91644.1"/>
    <property type="molecule type" value="Genomic_DNA"/>
</dbReference>
<dbReference type="PROSITE" id="PS00824">
    <property type="entry name" value="EF1BD_1"/>
    <property type="match status" value="1"/>
</dbReference>
<dbReference type="GO" id="GO:0005085">
    <property type="term" value="F:guanyl-nucleotide exchange factor activity"/>
    <property type="evidence" value="ECO:0007669"/>
    <property type="project" value="TreeGrafter"/>
</dbReference>
<evidence type="ECO:0000259" key="12">
    <source>
        <dbReference type="SMART" id="SM01182"/>
    </source>
</evidence>
<evidence type="ECO:0000256" key="5">
    <source>
        <dbReference type="ARBA" id="ARBA00022692"/>
    </source>
</evidence>
<evidence type="ECO:0000259" key="11">
    <source>
        <dbReference type="SMART" id="SM00888"/>
    </source>
</evidence>
<gene>
    <name evidence="13" type="ORF">SBOR_7975</name>
</gene>
<dbReference type="SMART" id="SM01182">
    <property type="entry name" value="EF-1_beta_acid"/>
    <property type="match status" value="1"/>
</dbReference>
<evidence type="ECO:0000256" key="2">
    <source>
        <dbReference type="ARBA" id="ARBA00006109"/>
    </source>
</evidence>
<dbReference type="Gene3D" id="1.20.1050.130">
    <property type="match status" value="1"/>
</dbReference>
<dbReference type="Pfam" id="PF00736">
    <property type="entry name" value="EF1_GNE"/>
    <property type="match status" value="1"/>
</dbReference>
<comment type="caution">
    <text evidence="13">The sequence shown here is derived from an EMBL/GenBank/DDBJ whole genome shotgun (WGS) entry which is preliminary data.</text>
</comment>
<dbReference type="GO" id="GO:0005829">
    <property type="term" value="C:cytosol"/>
    <property type="evidence" value="ECO:0007669"/>
    <property type="project" value="TreeGrafter"/>
</dbReference>
<keyword evidence="9" id="KW-0472">Membrane</keyword>
<keyword evidence="14" id="KW-1185">Reference proteome</keyword>
<dbReference type="CDD" id="cd10308">
    <property type="entry name" value="GST_C_eEF1b_like"/>
    <property type="match status" value="1"/>
</dbReference>
<dbReference type="InterPro" id="IPR018937">
    <property type="entry name" value="MMgT"/>
</dbReference>
<sequence length="411" mass="45951">MGFTDFLNDAGLTMLNNWLETRSYIVGFSPSQADVAVFKAQQSAPDAAKFPHAARWYKHINSWTEDFATLPGDASQEYTTYGPEKTEATLNPSKAPAAEEEDDDDEVDLFGSDDEEEDAEAAKLRDERVAEYKKKKEGKTKPAAKSVVTMDVKPWDDETDMKLLEASVRSIEKDGLVWGASKLVAVGFGIKKLQINLVIEDDKIGLDDLQEELATEFDEYIQSSDIRLPISRLLFWKEPHLVNERTIWNLEQPTTGNKTLHSPNMTWISKSVTGLGLLFLTHACYSAHEHSVLQSTGTANLSSITSHAANTASLPIDISIETIVSIFIVCLGLVLGTPELRPIQWRVWAGKIEREGAKGFMNADGEVDKDFVGNPFRVLESRPSFIDIRRQRYDFAEWVREGGEQTTARES</sequence>
<proteinExistence type="inferred from homology"/>
<dbReference type="Pfam" id="PF10270">
    <property type="entry name" value="MMgT"/>
    <property type="match status" value="1"/>
</dbReference>
<evidence type="ECO:0000256" key="6">
    <source>
        <dbReference type="ARBA" id="ARBA00022768"/>
    </source>
</evidence>
<evidence type="ECO:0000256" key="10">
    <source>
        <dbReference type="SAM" id="MobiDB-lite"/>
    </source>
</evidence>
<dbReference type="Proteomes" id="UP000019487">
    <property type="component" value="Unassembled WGS sequence"/>
</dbReference>
<keyword evidence="6 13" id="KW-0251">Elongation factor</keyword>
<dbReference type="FunFam" id="1.20.1050.130:FF:000001">
    <property type="entry name" value="Putative Elongation factor 1-beta"/>
    <property type="match status" value="1"/>
</dbReference>
<dbReference type="InterPro" id="IPR001326">
    <property type="entry name" value="Transl_elong_EF1B_B/D_CS"/>
</dbReference>